<organism evidence="4 5">
    <name type="scientific">Durusdinium trenchii</name>
    <dbReference type="NCBI Taxonomy" id="1381693"/>
    <lineage>
        <taxon>Eukaryota</taxon>
        <taxon>Sar</taxon>
        <taxon>Alveolata</taxon>
        <taxon>Dinophyceae</taxon>
        <taxon>Suessiales</taxon>
        <taxon>Symbiodiniaceae</taxon>
        <taxon>Durusdinium</taxon>
    </lineage>
</organism>
<feature type="transmembrane region" description="Helical" evidence="2">
    <location>
        <begin position="750"/>
        <end position="772"/>
    </location>
</feature>
<evidence type="ECO:0000256" key="3">
    <source>
        <dbReference type="SAM" id="SignalP"/>
    </source>
</evidence>
<sequence>MRGWCALALLFICTNADEGQCVHALLPPGFNLSGRLLLPQAMVPICTTTTTTCSTTSTSSSSRSHTTTTRTSTSSTSQTTLSSSTTSTPTSLTSSTSSSSSGTDTTSISWTWTTTTSTASTSATTRTSTSSTTGNQTTSTTTVTTSITYTGTSSSFTFSTVTQTTSNSTSTSMTVITSTTSSLSYTTSTPKSSTSTAVTSSSSSSTSTSTSTTTSSSTSTTSSTSSSSFTKTSATSTSVSSSSSTVSTITVTRSTQTSTSSTRTATSKSTTSSTQSRSSTTSVSTTSTSATTLSTSTTRTSSVTSSSSTSTSTSSSSSSTTTTRAWCQSFLPGIPPLQDDNCTELQEGDICFAVPVNKAENETDNITEYNMSDAFGCYATRASELLCARSGVALPISQTIRCQVCGGGSFEDMEDATGKLKGTLFWGPNSVDGEIDETLLDGYDIWLVDACGEQYGHLGQVLKLDIRSKCCNTEAYNFTFDVIDMPKEHMSFMITPFKAEDRLLAGTLIPIQERTTTTTTTTTTRSATTSTATSVTLTATSSKTWTSSFTTTSSTTVTTVTTLSTSTVPTTTETTYIPISAVLRGCFGLSVVNPLAFIAKPEAKEAIKQVIAKAAGPEVEYTYVQDVLFQEGEACTSRRLSRSKRRLQEGPLRADYVIVVPPTPATESLGGAEAIGQRAKSIIQLVSVQQATTWLNEELQRHSSLRNFTASITHISSIRLQTAVDPLIIPSGGYERVIEAEQQADTTAGLVALIACAVMIVCAVILGAWQLLKRQRQLVSVNEGGHDDLDDSNHLSPLTPMTPVERLTGLPKSSLNPQEDLPEFAELEAFNNEDVDPTCFSAPCAECSKCSKSADCCIGPQV</sequence>
<feature type="region of interest" description="Disordered" evidence="1">
    <location>
        <begin position="50"/>
        <end position="107"/>
    </location>
</feature>
<keyword evidence="2" id="KW-1133">Transmembrane helix</keyword>
<evidence type="ECO:0000256" key="2">
    <source>
        <dbReference type="SAM" id="Phobius"/>
    </source>
</evidence>
<proteinExistence type="predicted"/>
<keyword evidence="2" id="KW-0812">Transmembrane</keyword>
<feature type="signal peptide" evidence="3">
    <location>
        <begin position="1"/>
        <end position="16"/>
    </location>
</feature>
<name>A0ABP0SJU6_9DINO</name>
<dbReference type="EMBL" id="CAXAMN010027750">
    <property type="protein sequence ID" value="CAK9112657.1"/>
    <property type="molecule type" value="Genomic_DNA"/>
</dbReference>
<evidence type="ECO:0000313" key="4">
    <source>
        <dbReference type="EMBL" id="CAK9112657.1"/>
    </source>
</evidence>
<feature type="chain" id="PRO_5046301429" evidence="3">
    <location>
        <begin position="17"/>
        <end position="862"/>
    </location>
</feature>
<keyword evidence="5" id="KW-1185">Reference proteome</keyword>
<keyword evidence="2" id="KW-0472">Membrane</keyword>
<dbReference type="Proteomes" id="UP001642484">
    <property type="component" value="Unassembled WGS sequence"/>
</dbReference>
<reference evidence="4 5" key="1">
    <citation type="submission" date="2024-02" db="EMBL/GenBank/DDBJ databases">
        <authorList>
            <person name="Chen Y."/>
            <person name="Shah S."/>
            <person name="Dougan E. K."/>
            <person name="Thang M."/>
            <person name="Chan C."/>
        </authorList>
    </citation>
    <scope>NUCLEOTIDE SEQUENCE [LARGE SCALE GENOMIC DNA]</scope>
</reference>
<evidence type="ECO:0000256" key="1">
    <source>
        <dbReference type="SAM" id="MobiDB-lite"/>
    </source>
</evidence>
<comment type="caution">
    <text evidence="4">The sequence shown here is derived from an EMBL/GenBank/DDBJ whole genome shotgun (WGS) entry which is preliminary data.</text>
</comment>
<gene>
    <name evidence="4" type="ORF">CCMP2556_LOCUS52207</name>
</gene>
<feature type="region of interest" description="Disordered" evidence="1">
    <location>
        <begin position="789"/>
        <end position="815"/>
    </location>
</feature>
<keyword evidence="3" id="KW-0732">Signal</keyword>
<evidence type="ECO:0000313" key="5">
    <source>
        <dbReference type="Proteomes" id="UP001642484"/>
    </source>
</evidence>
<accession>A0ABP0SJU6</accession>
<protein>
    <submittedName>
        <fullName evidence="4">Uncharacterized protein</fullName>
    </submittedName>
</protein>
<feature type="region of interest" description="Disordered" evidence="1">
    <location>
        <begin position="183"/>
        <end position="320"/>
    </location>
</feature>